<proteinExistence type="predicted"/>
<evidence type="ECO:0008006" key="3">
    <source>
        <dbReference type="Google" id="ProtNLM"/>
    </source>
</evidence>
<protein>
    <recommendedName>
        <fullName evidence="3">Polyketide synthase</fullName>
    </recommendedName>
</protein>
<dbReference type="EMBL" id="JAPCWZ010000006">
    <property type="protein sequence ID" value="KAK8859956.1"/>
    <property type="molecule type" value="Genomic_DNA"/>
</dbReference>
<sequence>MWLSGGVMGTLEVFGRGACQDGAWIRDSLTVAEARISTWPLARFMSGRRLAALGHSSQFLDNVEGLDSASLGGFSQTQG</sequence>
<evidence type="ECO:0000313" key="1">
    <source>
        <dbReference type="EMBL" id="KAK8859956.1"/>
    </source>
</evidence>
<gene>
    <name evidence="1" type="ORF">PGQ11_010690</name>
</gene>
<organism evidence="1 2">
    <name type="scientific">Apiospora arundinis</name>
    <dbReference type="NCBI Taxonomy" id="335852"/>
    <lineage>
        <taxon>Eukaryota</taxon>
        <taxon>Fungi</taxon>
        <taxon>Dikarya</taxon>
        <taxon>Ascomycota</taxon>
        <taxon>Pezizomycotina</taxon>
        <taxon>Sordariomycetes</taxon>
        <taxon>Xylariomycetidae</taxon>
        <taxon>Amphisphaeriales</taxon>
        <taxon>Apiosporaceae</taxon>
        <taxon>Apiospora</taxon>
    </lineage>
</organism>
<comment type="caution">
    <text evidence="1">The sequence shown here is derived from an EMBL/GenBank/DDBJ whole genome shotgun (WGS) entry which is preliminary data.</text>
</comment>
<reference evidence="1 2" key="1">
    <citation type="journal article" date="2024" name="IMA Fungus">
        <title>Apiospora arundinis, a panoply of carbohydrate-active enzymes and secondary metabolites.</title>
        <authorList>
            <person name="Sorensen T."/>
            <person name="Petersen C."/>
            <person name="Muurmann A.T."/>
            <person name="Christiansen J.V."/>
            <person name="Brundto M.L."/>
            <person name="Overgaard C.K."/>
            <person name="Boysen A.T."/>
            <person name="Wollenberg R.D."/>
            <person name="Larsen T.O."/>
            <person name="Sorensen J.L."/>
            <person name="Nielsen K.L."/>
            <person name="Sondergaard T.E."/>
        </authorList>
    </citation>
    <scope>NUCLEOTIDE SEQUENCE [LARGE SCALE GENOMIC DNA]</scope>
    <source>
        <strain evidence="1 2">AAU 773</strain>
    </source>
</reference>
<accession>A0ABR2IAJ3</accession>
<name>A0ABR2IAJ3_9PEZI</name>
<keyword evidence="2" id="KW-1185">Reference proteome</keyword>
<evidence type="ECO:0000313" key="2">
    <source>
        <dbReference type="Proteomes" id="UP001390339"/>
    </source>
</evidence>
<dbReference type="Proteomes" id="UP001390339">
    <property type="component" value="Unassembled WGS sequence"/>
</dbReference>